<dbReference type="InterPro" id="IPR012337">
    <property type="entry name" value="RNaseH-like_sf"/>
</dbReference>
<reference evidence="5" key="1">
    <citation type="submission" date="2025-08" db="UniProtKB">
        <authorList>
            <consortium name="RefSeq"/>
        </authorList>
    </citation>
    <scope>IDENTIFICATION</scope>
    <source>
        <tissue evidence="5">Leaves</tissue>
    </source>
</reference>
<dbReference type="Gene3D" id="3.30.420.10">
    <property type="entry name" value="Ribonuclease H-like superfamily/Ribonuclease H"/>
    <property type="match status" value="1"/>
</dbReference>
<accession>A0ABM4W391</accession>
<dbReference type="InterPro" id="IPR036397">
    <property type="entry name" value="RNaseH_sf"/>
</dbReference>
<keyword evidence="1" id="KW-0732">Signal</keyword>
<proteinExistence type="predicted"/>
<evidence type="ECO:0000256" key="1">
    <source>
        <dbReference type="SAM" id="SignalP"/>
    </source>
</evidence>
<feature type="chain" id="PRO_5047079873" evidence="1">
    <location>
        <begin position="18"/>
        <end position="617"/>
    </location>
</feature>
<sequence>MVWRLISNVWFSVLVNGVPHGFFKSSRGLQQGDPLSPALFIIGSKVLSRALNSLVSLSRSVGYTVPRHCPPVSHLAFADDVIIFANGSVAALKRVIRVLERYQNDSGQLVNVQKSGYLVHPRVSSARKGVIERVTKFQRKQFPVRYLGAPLFIGRAKEVYYSDLCQKVLNTVLSWKSRLLSFGEKLILIKHVLSSIPIHLLVVGVMPKGVFRMLERLCVDFLWGAAFYLWVEVLEGISFHHVMKNRKWVTSRLAEFLPIDMVLQVLEVAGPSGVSPARMIWLASSSGQFSLSSAYREVCEVRSPSLLFHQIWQASVPLKVSFFMLRLLFNRLLLDDVLVSRGFQLPSKCSCCPVSHSESLHHLFVEGSMQRQCGNSLVRDKAVFQGTVQSPTEVCQAVFRDLKDGYWLKFGELQRVWDWPVFLDSVEGRPDTILIRQIRWHAPCPGSIKLNIDGCSKGNPGVSGGGGILRNAAGCMVFAFSGYFGICTSLQAEAKALLLGLQLCEQRGVIGNLVVETDSWLLQQVLMRNHQCPWAISDEVGKIELVVRGGVLTHCYREANKVTDVLAKAGSAHPHQWVCIYECLVELPIRARGEYRLDKLGFPSFRRFRVPSATARV</sequence>
<dbReference type="SUPFAM" id="SSF53098">
    <property type="entry name" value="Ribonuclease H-like"/>
    <property type="match status" value="1"/>
</dbReference>
<dbReference type="InterPro" id="IPR000477">
    <property type="entry name" value="RT_dom"/>
</dbReference>
<dbReference type="PANTHER" id="PTHR47723">
    <property type="entry name" value="OS05G0353850 PROTEIN"/>
    <property type="match status" value="1"/>
</dbReference>
<dbReference type="InterPro" id="IPR026960">
    <property type="entry name" value="RVT-Znf"/>
</dbReference>
<protein>
    <submittedName>
        <fullName evidence="5">Uncharacterized protein</fullName>
    </submittedName>
</protein>
<evidence type="ECO:0000313" key="4">
    <source>
        <dbReference type="Proteomes" id="UP001652660"/>
    </source>
</evidence>
<feature type="signal peptide" evidence="1">
    <location>
        <begin position="1"/>
        <end position="17"/>
    </location>
</feature>
<dbReference type="InterPro" id="IPR053151">
    <property type="entry name" value="RNase_H-like"/>
</dbReference>
<feature type="domain" description="Reverse transcriptase" evidence="2">
    <location>
        <begin position="1"/>
        <end position="151"/>
    </location>
</feature>
<dbReference type="PROSITE" id="PS50878">
    <property type="entry name" value="RT_POL"/>
    <property type="match status" value="1"/>
</dbReference>
<dbReference type="Proteomes" id="UP001652660">
    <property type="component" value="Chromosome 11c"/>
</dbReference>
<gene>
    <name evidence="5" type="primary">LOC140016563</name>
</gene>
<organism evidence="4 5">
    <name type="scientific">Coffea arabica</name>
    <name type="common">Arabian coffee</name>
    <dbReference type="NCBI Taxonomy" id="13443"/>
    <lineage>
        <taxon>Eukaryota</taxon>
        <taxon>Viridiplantae</taxon>
        <taxon>Streptophyta</taxon>
        <taxon>Embryophyta</taxon>
        <taxon>Tracheophyta</taxon>
        <taxon>Spermatophyta</taxon>
        <taxon>Magnoliopsida</taxon>
        <taxon>eudicotyledons</taxon>
        <taxon>Gunneridae</taxon>
        <taxon>Pentapetalae</taxon>
        <taxon>asterids</taxon>
        <taxon>lamiids</taxon>
        <taxon>Gentianales</taxon>
        <taxon>Rubiaceae</taxon>
        <taxon>Ixoroideae</taxon>
        <taxon>Gardenieae complex</taxon>
        <taxon>Bertiereae - Coffeeae clade</taxon>
        <taxon>Coffeeae</taxon>
        <taxon>Coffea</taxon>
    </lineage>
</organism>
<dbReference type="GeneID" id="140016563"/>
<name>A0ABM4W391_COFAR</name>
<evidence type="ECO:0000259" key="2">
    <source>
        <dbReference type="PROSITE" id="PS50878"/>
    </source>
</evidence>
<dbReference type="InterPro" id="IPR044730">
    <property type="entry name" value="RNase_H-like_dom_plant"/>
</dbReference>
<dbReference type="CDD" id="cd06222">
    <property type="entry name" value="RNase_H_like"/>
    <property type="match status" value="1"/>
</dbReference>
<dbReference type="RefSeq" id="XP_071926214.1">
    <property type="nucleotide sequence ID" value="XM_072070113.1"/>
</dbReference>
<evidence type="ECO:0000259" key="3">
    <source>
        <dbReference type="PROSITE" id="PS50879"/>
    </source>
</evidence>
<dbReference type="PANTHER" id="PTHR47723:SF19">
    <property type="entry name" value="POLYNUCLEOTIDYL TRANSFERASE, RIBONUCLEASE H-LIKE SUPERFAMILY PROTEIN"/>
    <property type="match status" value="1"/>
</dbReference>
<dbReference type="Pfam" id="PF00078">
    <property type="entry name" value="RVT_1"/>
    <property type="match status" value="1"/>
</dbReference>
<dbReference type="PROSITE" id="PS50879">
    <property type="entry name" value="RNASE_H_1"/>
    <property type="match status" value="1"/>
</dbReference>
<feature type="domain" description="RNase H type-1" evidence="3">
    <location>
        <begin position="444"/>
        <end position="572"/>
    </location>
</feature>
<dbReference type="Pfam" id="PF13456">
    <property type="entry name" value="RVT_3"/>
    <property type="match status" value="1"/>
</dbReference>
<dbReference type="Pfam" id="PF13966">
    <property type="entry name" value="zf-RVT"/>
    <property type="match status" value="1"/>
</dbReference>
<dbReference type="InterPro" id="IPR002156">
    <property type="entry name" value="RNaseH_domain"/>
</dbReference>
<keyword evidence="4" id="KW-1185">Reference proteome</keyword>
<evidence type="ECO:0000313" key="5">
    <source>
        <dbReference type="RefSeq" id="XP_071926214.1"/>
    </source>
</evidence>